<proteinExistence type="predicted"/>
<keyword evidence="2" id="KW-0472">Membrane</keyword>
<reference evidence="3 4" key="1">
    <citation type="submission" date="2018-09" db="EMBL/GenBank/DDBJ databases">
        <authorList>
            <person name="Peiro R."/>
            <person name="Begona"/>
            <person name="Cbmso G."/>
            <person name="Lopez M."/>
            <person name="Gonzalez S."/>
        </authorList>
    </citation>
    <scope>NUCLEOTIDE SEQUENCE [LARGE SCALE GENOMIC DNA]</scope>
</reference>
<feature type="transmembrane region" description="Helical" evidence="2">
    <location>
        <begin position="106"/>
        <end position="125"/>
    </location>
</feature>
<evidence type="ECO:0000256" key="2">
    <source>
        <dbReference type="SAM" id="Phobius"/>
    </source>
</evidence>
<dbReference type="AlphaFoldDB" id="A0A3P3ZJC5"/>
<feature type="compositionally biased region" description="Low complexity" evidence="1">
    <location>
        <begin position="40"/>
        <end position="53"/>
    </location>
</feature>
<keyword evidence="2" id="KW-0812">Transmembrane</keyword>
<dbReference type="Proteomes" id="UP000319462">
    <property type="component" value="Chromosome 35"/>
</dbReference>
<accession>A0A3P3ZJC5</accession>
<protein>
    <submittedName>
        <fullName evidence="3">Hypothetical_protein</fullName>
    </submittedName>
</protein>
<gene>
    <name evidence="3" type="ORF">LBRM2904_35.4350</name>
</gene>
<evidence type="ECO:0000256" key="1">
    <source>
        <dbReference type="SAM" id="MobiDB-lite"/>
    </source>
</evidence>
<keyword evidence="2" id="KW-1133">Transmembrane helix</keyword>
<organism evidence="3 4">
    <name type="scientific">Leishmania braziliensis MHOM/BR/75/M2904</name>
    <dbReference type="NCBI Taxonomy" id="420245"/>
    <lineage>
        <taxon>Eukaryota</taxon>
        <taxon>Discoba</taxon>
        <taxon>Euglenozoa</taxon>
        <taxon>Kinetoplastea</taxon>
        <taxon>Metakinetoplastina</taxon>
        <taxon>Trypanosomatida</taxon>
        <taxon>Trypanosomatidae</taxon>
        <taxon>Leishmaniinae</taxon>
        <taxon>Leishmania</taxon>
        <taxon>Leishmania braziliensis species complex</taxon>
    </lineage>
</organism>
<dbReference type="EMBL" id="LS997634">
    <property type="protein sequence ID" value="SYZ70247.1"/>
    <property type="molecule type" value="Genomic_DNA"/>
</dbReference>
<evidence type="ECO:0000313" key="3">
    <source>
        <dbReference type="EMBL" id="SYZ70247.1"/>
    </source>
</evidence>
<feature type="region of interest" description="Disordered" evidence="1">
    <location>
        <begin position="26"/>
        <end position="53"/>
    </location>
</feature>
<evidence type="ECO:0000313" key="4">
    <source>
        <dbReference type="Proteomes" id="UP000319462"/>
    </source>
</evidence>
<sequence>MAKKSSDAETELAKLQVPTHLLPGAPLEASSFTPSNSVVAPGNNGGAAQAAKAGRLRERIKPYPVSGSKPAYYSVLEDIERRRARELRRTLRVADAAKRRQQNRTIAMALALIVVLGLTVLVFFFRSSREVN</sequence>
<name>A0A3P3ZJC5_LEIBR</name>